<dbReference type="EMBL" id="CP002017">
    <property type="protein sequence ID" value="ADG06333.1"/>
    <property type="molecule type" value="Genomic_DNA"/>
</dbReference>
<dbReference type="InterPro" id="IPR036890">
    <property type="entry name" value="HATPase_C_sf"/>
</dbReference>
<feature type="compositionally biased region" description="Basic and acidic residues" evidence="5">
    <location>
        <begin position="437"/>
        <end position="448"/>
    </location>
</feature>
<dbReference type="NCBIfam" id="TIGR00585">
    <property type="entry name" value="mutl"/>
    <property type="match status" value="1"/>
</dbReference>
<evidence type="ECO:0000256" key="3">
    <source>
        <dbReference type="ARBA" id="ARBA00023204"/>
    </source>
</evidence>
<accession>D5WPS4</accession>
<dbReference type="InterPro" id="IPR014790">
    <property type="entry name" value="MutL_C"/>
</dbReference>
<evidence type="ECO:0000313" key="9">
    <source>
        <dbReference type="Proteomes" id="UP000002368"/>
    </source>
</evidence>
<evidence type="ECO:0000256" key="5">
    <source>
        <dbReference type="SAM" id="MobiDB-lite"/>
    </source>
</evidence>
<dbReference type="InterPro" id="IPR013507">
    <property type="entry name" value="DNA_mismatch_S5_2-like"/>
</dbReference>
<dbReference type="InterPro" id="IPR042121">
    <property type="entry name" value="MutL_C_regsub"/>
</dbReference>
<comment type="function">
    <text evidence="4">This protein is involved in the repair of mismatches in DNA. It is required for dam-dependent methyl-directed DNA mismatch repair. May act as a 'molecular matchmaker', a protein that promotes the formation of a stable complex between two or more DNA-binding proteins in an ATP-dependent manner without itself being part of a final effector complex.</text>
</comment>
<dbReference type="InterPro" id="IPR038973">
    <property type="entry name" value="MutL/Mlh/Pms-like"/>
</dbReference>
<dbReference type="PANTHER" id="PTHR10073">
    <property type="entry name" value="DNA MISMATCH REPAIR PROTEIN MLH, PMS, MUTL"/>
    <property type="match status" value="1"/>
</dbReference>
<dbReference type="RefSeq" id="WP_013075620.1">
    <property type="nucleotide sequence ID" value="NC_014098.1"/>
</dbReference>
<dbReference type="PROSITE" id="PS00058">
    <property type="entry name" value="DNA_MISMATCH_REPAIR_1"/>
    <property type="match status" value="1"/>
</dbReference>
<evidence type="ECO:0000259" key="7">
    <source>
        <dbReference type="SMART" id="SM01340"/>
    </source>
</evidence>
<keyword evidence="2 4" id="KW-0227">DNA damage</keyword>
<dbReference type="Proteomes" id="UP000002368">
    <property type="component" value="Chromosome"/>
</dbReference>
<feature type="region of interest" description="Disordered" evidence="5">
    <location>
        <begin position="329"/>
        <end position="374"/>
    </location>
</feature>
<dbReference type="HOGENOM" id="CLU_004131_4_2_9"/>
<dbReference type="Pfam" id="PF13589">
    <property type="entry name" value="HATPase_c_3"/>
    <property type="match status" value="1"/>
</dbReference>
<dbReference type="PANTHER" id="PTHR10073:SF12">
    <property type="entry name" value="DNA MISMATCH REPAIR PROTEIN MLH1"/>
    <property type="match status" value="1"/>
</dbReference>
<evidence type="ECO:0000256" key="4">
    <source>
        <dbReference type="HAMAP-Rule" id="MF_00149"/>
    </source>
</evidence>
<keyword evidence="3 4" id="KW-0234">DNA repair</keyword>
<dbReference type="SMART" id="SM01340">
    <property type="entry name" value="DNA_mis_repair"/>
    <property type="match status" value="1"/>
</dbReference>
<organism evidence="8 9">
    <name type="scientific">Kyrpidia tusciae (strain DSM 2912 / NBRC 15312 / T2)</name>
    <name type="common">Bacillus tusciae</name>
    <dbReference type="NCBI Taxonomy" id="562970"/>
    <lineage>
        <taxon>Bacteria</taxon>
        <taxon>Bacillati</taxon>
        <taxon>Bacillota</taxon>
        <taxon>Bacilli</taxon>
        <taxon>Bacillales</taxon>
        <taxon>Alicyclobacillaceae</taxon>
        <taxon>Kyrpidia</taxon>
    </lineage>
</organism>
<dbReference type="CDD" id="cd00782">
    <property type="entry name" value="MutL_Trans"/>
    <property type="match status" value="1"/>
</dbReference>
<dbReference type="Gene3D" id="3.30.1370.100">
    <property type="entry name" value="MutL, C-terminal domain, regulatory subdomain"/>
    <property type="match status" value="1"/>
</dbReference>
<dbReference type="CDD" id="cd16926">
    <property type="entry name" value="HATPase_MutL-MLH-PMS-like"/>
    <property type="match status" value="1"/>
</dbReference>
<dbReference type="Gene3D" id="3.30.565.10">
    <property type="entry name" value="Histidine kinase-like ATPase, C-terminal domain"/>
    <property type="match status" value="1"/>
</dbReference>
<dbReference type="InterPro" id="IPR042120">
    <property type="entry name" value="MutL_C_dimsub"/>
</dbReference>
<dbReference type="AlphaFoldDB" id="D5WPS4"/>
<dbReference type="KEGG" id="bts:Btus_1623"/>
<dbReference type="InterPro" id="IPR037198">
    <property type="entry name" value="MutL_C_sf"/>
</dbReference>
<protein>
    <recommendedName>
        <fullName evidence="4">DNA mismatch repair protein MutL</fullName>
    </recommendedName>
</protein>
<feature type="domain" description="DNA mismatch repair protein S5" evidence="7">
    <location>
        <begin position="209"/>
        <end position="327"/>
    </location>
</feature>
<dbReference type="InterPro" id="IPR020568">
    <property type="entry name" value="Ribosomal_Su5_D2-typ_SF"/>
</dbReference>
<gene>
    <name evidence="4" type="primary">mutL</name>
    <name evidence="8" type="ordered locus">Btus_1623</name>
</gene>
<dbReference type="GO" id="GO:0016887">
    <property type="term" value="F:ATP hydrolysis activity"/>
    <property type="evidence" value="ECO:0007669"/>
    <property type="project" value="InterPro"/>
</dbReference>
<dbReference type="InterPro" id="IPR002099">
    <property type="entry name" value="MutL/Mlh/PMS"/>
</dbReference>
<dbReference type="SUPFAM" id="SSF55874">
    <property type="entry name" value="ATPase domain of HSP90 chaperone/DNA topoisomerase II/histidine kinase"/>
    <property type="match status" value="1"/>
</dbReference>
<feature type="compositionally biased region" description="Polar residues" evidence="5">
    <location>
        <begin position="363"/>
        <end position="374"/>
    </location>
</feature>
<evidence type="ECO:0000259" key="6">
    <source>
        <dbReference type="SMART" id="SM00853"/>
    </source>
</evidence>
<dbReference type="GO" id="GO:0032300">
    <property type="term" value="C:mismatch repair complex"/>
    <property type="evidence" value="ECO:0007669"/>
    <property type="project" value="InterPro"/>
</dbReference>
<dbReference type="Pfam" id="PF08676">
    <property type="entry name" value="MutL_C"/>
    <property type="match status" value="1"/>
</dbReference>
<dbReference type="GO" id="GO:0005524">
    <property type="term" value="F:ATP binding"/>
    <property type="evidence" value="ECO:0007669"/>
    <property type="project" value="InterPro"/>
</dbReference>
<comment type="similarity">
    <text evidence="1 4">Belongs to the DNA mismatch repair MutL/HexB family.</text>
</comment>
<evidence type="ECO:0000313" key="8">
    <source>
        <dbReference type="EMBL" id="ADG06333.1"/>
    </source>
</evidence>
<dbReference type="GO" id="GO:0006298">
    <property type="term" value="P:mismatch repair"/>
    <property type="evidence" value="ECO:0007669"/>
    <property type="project" value="UniProtKB-UniRule"/>
</dbReference>
<dbReference type="SUPFAM" id="SSF118116">
    <property type="entry name" value="DNA mismatch repair protein MutL"/>
    <property type="match status" value="1"/>
</dbReference>
<dbReference type="STRING" id="562970.Btus_1623"/>
<proteinExistence type="inferred from homology"/>
<dbReference type="GO" id="GO:0140664">
    <property type="term" value="F:ATP-dependent DNA damage sensor activity"/>
    <property type="evidence" value="ECO:0007669"/>
    <property type="project" value="InterPro"/>
</dbReference>
<evidence type="ECO:0000256" key="2">
    <source>
        <dbReference type="ARBA" id="ARBA00022763"/>
    </source>
</evidence>
<sequence>MSAIHILDPGLSNRIAAGEVVERPASVVKELIENSIDAQATHIRVAVEEAGMKTIRVVDDGTGMDREDAELALRRHATSKIASERDLFRIRTLGFRGEALPSIAAVSKLVLKTRRREDDAGTEIRAEGGTIVSTAEVGMAPGTDIFVEELFFNTPARLKYIKSLHTEGAHVVDAVTRAALAHPEVAFTLSADGRPVATTPGDGRLLHAVAALYGRDLAEKCIPVEERGLDLRVWGLAGLPEIHRAGRGHVMFFVNGRPVRNPALTRAVLDVYAGRLPIHRNPVVFLHLELDPGLVDPNVHPAKLDVRFSEERDVAGAVERALGRVLDRARAIPGLHSPTEGPREGRNPPPQGPDAAAGDAAQKTQRGSRAQTLRESQMAFRWDSPPGGGRSPASPLARQRTLEALAPITAEEQPEASGERGGETGSRSSLGPEVPVDSERTESNRTTEEAAAAVELEGVGTAVVRPRVPELRAVAQVLNLYIVAEAENSLFLIDQHAAHEKILYERFSRQITRREVGPMPLLVPITVELSVAEMHRLAPHLDMMQEYGLTAEPFGDNALVVRTVPDIWDGQDITALTREFLTECVERPMGQDPRKRLEQGVITRACRGAVKAGQPLSMPEMQALCDQLRELDNPFSCPHGRPTILQWTRRDLDRQFQRIQH</sequence>
<name>D5WPS4_KYRT2</name>
<reference evidence="8 9" key="1">
    <citation type="journal article" date="2011" name="Stand. Genomic Sci.">
        <title>Complete genome sequence of the thermophilic, hydrogen-oxidizing Bacillus tusciae type strain (T2) and reclassification in the new genus, Kyrpidia gen. nov. as Kyrpidia tusciae comb. nov. and emendation of the family Alicyclobacillaceae da Costa and Rainey, 2010.</title>
        <authorList>
            <person name="Klenk H.P."/>
            <person name="Lapidus A."/>
            <person name="Chertkov O."/>
            <person name="Copeland A."/>
            <person name="Del Rio T.G."/>
            <person name="Nolan M."/>
            <person name="Lucas S."/>
            <person name="Chen F."/>
            <person name="Tice H."/>
            <person name="Cheng J.F."/>
            <person name="Han C."/>
            <person name="Bruce D."/>
            <person name="Goodwin L."/>
            <person name="Pitluck S."/>
            <person name="Pati A."/>
            <person name="Ivanova N."/>
            <person name="Mavromatis K."/>
            <person name="Daum C."/>
            <person name="Chen A."/>
            <person name="Palaniappan K."/>
            <person name="Chang Y.J."/>
            <person name="Land M."/>
            <person name="Hauser L."/>
            <person name="Jeffries C.D."/>
            <person name="Detter J.C."/>
            <person name="Rohde M."/>
            <person name="Abt B."/>
            <person name="Pukall R."/>
            <person name="Goker M."/>
            <person name="Bristow J."/>
            <person name="Markowitz V."/>
            <person name="Hugenholtz P."/>
            <person name="Eisen J.A."/>
        </authorList>
    </citation>
    <scope>NUCLEOTIDE SEQUENCE [LARGE SCALE GENOMIC DNA]</scope>
    <source>
        <strain evidence="8 9">DSM 2912</strain>
    </source>
</reference>
<dbReference type="Pfam" id="PF01119">
    <property type="entry name" value="DNA_mis_repair"/>
    <property type="match status" value="1"/>
</dbReference>
<dbReference type="InterPro" id="IPR020667">
    <property type="entry name" value="DNA_mismatch_repair_MutL"/>
</dbReference>
<dbReference type="OrthoDB" id="9763467at2"/>
<dbReference type="eggNOG" id="COG0323">
    <property type="taxonomic scope" value="Bacteria"/>
</dbReference>
<dbReference type="GO" id="GO:0030983">
    <property type="term" value="F:mismatched DNA binding"/>
    <property type="evidence" value="ECO:0007669"/>
    <property type="project" value="InterPro"/>
</dbReference>
<dbReference type="Gene3D" id="3.30.1540.20">
    <property type="entry name" value="MutL, C-terminal domain, dimerisation subdomain"/>
    <property type="match status" value="1"/>
</dbReference>
<keyword evidence="9" id="KW-1185">Reference proteome</keyword>
<dbReference type="InterPro" id="IPR014762">
    <property type="entry name" value="DNA_mismatch_repair_CS"/>
</dbReference>
<dbReference type="SMART" id="SM00853">
    <property type="entry name" value="MutL_C"/>
    <property type="match status" value="1"/>
</dbReference>
<feature type="domain" description="MutL C-terminal dimerisation" evidence="6">
    <location>
        <begin position="473"/>
        <end position="616"/>
    </location>
</feature>
<feature type="region of interest" description="Disordered" evidence="5">
    <location>
        <begin position="408"/>
        <end position="449"/>
    </location>
</feature>
<dbReference type="Gene3D" id="3.30.230.10">
    <property type="match status" value="1"/>
</dbReference>
<dbReference type="HAMAP" id="MF_00149">
    <property type="entry name" value="DNA_mis_repair"/>
    <property type="match status" value="1"/>
</dbReference>
<dbReference type="InterPro" id="IPR014721">
    <property type="entry name" value="Ribsml_uS5_D2-typ_fold_subgr"/>
</dbReference>
<dbReference type="SUPFAM" id="SSF54211">
    <property type="entry name" value="Ribosomal protein S5 domain 2-like"/>
    <property type="match status" value="1"/>
</dbReference>
<evidence type="ECO:0000256" key="1">
    <source>
        <dbReference type="ARBA" id="ARBA00006082"/>
    </source>
</evidence>
<feature type="compositionally biased region" description="Low complexity" evidence="5">
    <location>
        <begin position="353"/>
        <end position="362"/>
    </location>
</feature>
<dbReference type="FunFam" id="3.30.565.10:FF:000003">
    <property type="entry name" value="DNA mismatch repair endonuclease MutL"/>
    <property type="match status" value="1"/>
</dbReference>